<sequence>MFISTALTEVVPKSMPSHRESSPVLISVAMSVTAHNSTKCNNAPNGTED</sequence>
<dbReference type="AlphaFoldDB" id="A0A0B6ZWB7"/>
<accession>A0A0B6ZWB7</accession>
<name>A0A0B6ZWB7_9EUPU</name>
<organism evidence="1">
    <name type="scientific">Arion vulgaris</name>
    <dbReference type="NCBI Taxonomy" id="1028688"/>
    <lineage>
        <taxon>Eukaryota</taxon>
        <taxon>Metazoa</taxon>
        <taxon>Spiralia</taxon>
        <taxon>Lophotrochozoa</taxon>
        <taxon>Mollusca</taxon>
        <taxon>Gastropoda</taxon>
        <taxon>Heterobranchia</taxon>
        <taxon>Euthyneura</taxon>
        <taxon>Panpulmonata</taxon>
        <taxon>Eupulmonata</taxon>
        <taxon>Stylommatophora</taxon>
        <taxon>Helicina</taxon>
        <taxon>Arionoidea</taxon>
        <taxon>Arionidae</taxon>
        <taxon>Arion</taxon>
    </lineage>
</organism>
<reference evidence="1" key="1">
    <citation type="submission" date="2014-12" db="EMBL/GenBank/DDBJ databases">
        <title>Insight into the proteome of Arion vulgaris.</title>
        <authorList>
            <person name="Aradska J."/>
            <person name="Bulat T."/>
            <person name="Smidak R."/>
            <person name="Sarate P."/>
            <person name="Gangsoo J."/>
            <person name="Sialana F."/>
            <person name="Bilban M."/>
            <person name="Lubec G."/>
        </authorList>
    </citation>
    <scope>NUCLEOTIDE SEQUENCE</scope>
    <source>
        <tissue evidence="1">Skin</tissue>
    </source>
</reference>
<gene>
    <name evidence="1" type="primary">ORF81163</name>
</gene>
<proteinExistence type="predicted"/>
<evidence type="ECO:0000313" key="1">
    <source>
        <dbReference type="EMBL" id="CEK72116.1"/>
    </source>
</evidence>
<protein>
    <submittedName>
        <fullName evidence="1">Uncharacterized protein</fullName>
    </submittedName>
</protein>
<dbReference type="EMBL" id="HACG01025251">
    <property type="protein sequence ID" value="CEK72116.1"/>
    <property type="molecule type" value="Transcribed_RNA"/>
</dbReference>